<dbReference type="GO" id="GO:0030288">
    <property type="term" value="C:outer membrane-bounded periplasmic space"/>
    <property type="evidence" value="ECO:0007669"/>
    <property type="project" value="TreeGrafter"/>
</dbReference>
<dbReference type="PANTHER" id="PTHR30404:SF0">
    <property type="entry name" value="N-ACETYLMURAMOYL-L-ALANINE AMIDASE AMIC"/>
    <property type="match status" value="1"/>
</dbReference>
<dbReference type="InterPro" id="IPR002508">
    <property type="entry name" value="MurNAc-LAA_cat"/>
</dbReference>
<dbReference type="Pfam" id="PF01520">
    <property type="entry name" value="Amidase_3"/>
    <property type="match status" value="1"/>
</dbReference>
<dbReference type="RefSeq" id="WP_203367462.1">
    <property type="nucleotide sequence ID" value="NZ_WSFT01000051.1"/>
</dbReference>
<dbReference type="Proteomes" id="UP000724672">
    <property type="component" value="Unassembled WGS sequence"/>
</dbReference>
<sequence length="235" mass="26985">MKIIIDPGHGGKDTEGGSNSHWLEKDMNLKISLYQYNIFKELGVEVEITRNDDTYLSPDKRTSIVKESGAEICISNHINNFTNSSPKGDEIIHSIYSDGKLAQLIMEELVGEGVNQRKVFTKRHPKDPTKDYYYMNRETGNVETVIIEYGFASNPEDKKKILNNWGKYAAAVVRGLLEYLDITYKSNLRSNSILDEMLDYKKSYENLLNQNILLRESNNKLSKKINQIRNIARID</sequence>
<dbReference type="EMBL" id="WSFT01000051">
    <property type="protein sequence ID" value="MBS4539542.1"/>
    <property type="molecule type" value="Genomic_DNA"/>
</dbReference>
<dbReference type="Gene3D" id="3.40.630.40">
    <property type="entry name" value="Zn-dependent exopeptidases"/>
    <property type="match status" value="1"/>
</dbReference>
<name>A0A942Z890_9FIRM</name>
<protein>
    <submittedName>
        <fullName evidence="3">N-acetylmuramoyl-L-alanine amidase</fullName>
    </submittedName>
</protein>
<evidence type="ECO:0000259" key="2">
    <source>
        <dbReference type="SMART" id="SM00646"/>
    </source>
</evidence>
<dbReference type="SMART" id="SM00646">
    <property type="entry name" value="Ami_3"/>
    <property type="match status" value="1"/>
</dbReference>
<dbReference type="GO" id="GO:0009253">
    <property type="term" value="P:peptidoglycan catabolic process"/>
    <property type="evidence" value="ECO:0007669"/>
    <property type="project" value="InterPro"/>
</dbReference>
<feature type="domain" description="MurNAc-LAA" evidence="2">
    <location>
        <begin position="62"/>
        <end position="177"/>
    </location>
</feature>
<organism evidence="3 4">
    <name type="scientific">Anaeromonas frigoriresistens</name>
    <dbReference type="NCBI Taxonomy" id="2683708"/>
    <lineage>
        <taxon>Bacteria</taxon>
        <taxon>Bacillati</taxon>
        <taxon>Bacillota</taxon>
        <taxon>Tissierellia</taxon>
        <taxon>Tissierellales</taxon>
        <taxon>Thermohalobacteraceae</taxon>
        <taxon>Anaeromonas</taxon>
    </lineage>
</organism>
<dbReference type="CDD" id="cd02696">
    <property type="entry name" value="MurNAc-LAA"/>
    <property type="match status" value="1"/>
</dbReference>
<dbReference type="InterPro" id="IPR050695">
    <property type="entry name" value="N-acetylmuramoyl_amidase_3"/>
</dbReference>
<gene>
    <name evidence="3" type="ORF">GOQ27_13785</name>
</gene>
<proteinExistence type="predicted"/>
<dbReference type="AlphaFoldDB" id="A0A942Z890"/>
<accession>A0A942Z890</accession>
<dbReference type="PANTHER" id="PTHR30404">
    <property type="entry name" value="N-ACETYLMURAMOYL-L-ALANINE AMIDASE"/>
    <property type="match status" value="1"/>
</dbReference>
<dbReference type="SUPFAM" id="SSF53187">
    <property type="entry name" value="Zn-dependent exopeptidases"/>
    <property type="match status" value="1"/>
</dbReference>
<keyword evidence="1" id="KW-0378">Hydrolase</keyword>
<keyword evidence="4" id="KW-1185">Reference proteome</keyword>
<comment type="caution">
    <text evidence="3">The sequence shown here is derived from an EMBL/GenBank/DDBJ whole genome shotgun (WGS) entry which is preliminary data.</text>
</comment>
<evidence type="ECO:0000256" key="1">
    <source>
        <dbReference type="ARBA" id="ARBA00022801"/>
    </source>
</evidence>
<evidence type="ECO:0000313" key="3">
    <source>
        <dbReference type="EMBL" id="MBS4539542.1"/>
    </source>
</evidence>
<reference evidence="3" key="1">
    <citation type="submission" date="2019-12" db="EMBL/GenBank/DDBJ databases">
        <title>Clostridiaceae gen. nov. sp. nov., isolated from sediment in Xinjiang, China.</title>
        <authorList>
            <person name="Zhang R."/>
        </authorList>
    </citation>
    <scope>NUCLEOTIDE SEQUENCE</scope>
    <source>
        <strain evidence="3">D2Q-11</strain>
    </source>
</reference>
<dbReference type="GO" id="GO:0008745">
    <property type="term" value="F:N-acetylmuramoyl-L-alanine amidase activity"/>
    <property type="evidence" value="ECO:0007669"/>
    <property type="project" value="InterPro"/>
</dbReference>
<evidence type="ECO:0000313" key="4">
    <source>
        <dbReference type="Proteomes" id="UP000724672"/>
    </source>
</evidence>